<dbReference type="Proteomes" id="UP000242329">
    <property type="component" value="Unassembled WGS sequence"/>
</dbReference>
<sequence>MEIGEIINSALVGSLKSIAQIALIVIPLMICIEIFKEFKLLEKVTVIADPVTRCLGLSREANLPIMAGLVFGISYGGGLIINSAREGKLTYREIYIINLFLVICHSVFEDTLLFAAIGAKWVPILFARIVLAVIICYLVAKFVLIQD</sequence>
<dbReference type="InterPro" id="IPR011642">
    <property type="entry name" value="Gate_dom"/>
</dbReference>
<gene>
    <name evidence="3" type="ORF">SAMN02745221_00823</name>
</gene>
<proteinExistence type="predicted"/>
<dbReference type="Pfam" id="PF07670">
    <property type="entry name" value="Gate"/>
    <property type="match status" value="1"/>
</dbReference>
<feature type="transmembrane region" description="Helical" evidence="1">
    <location>
        <begin position="12"/>
        <end position="35"/>
    </location>
</feature>
<keyword evidence="1" id="KW-1133">Transmembrane helix</keyword>
<evidence type="ECO:0000259" key="2">
    <source>
        <dbReference type="Pfam" id="PF07670"/>
    </source>
</evidence>
<feature type="transmembrane region" description="Helical" evidence="1">
    <location>
        <begin position="94"/>
        <end position="119"/>
    </location>
</feature>
<keyword evidence="1" id="KW-0472">Membrane</keyword>
<feature type="transmembrane region" description="Helical" evidence="1">
    <location>
        <begin position="63"/>
        <end position="82"/>
    </location>
</feature>
<evidence type="ECO:0000313" key="3">
    <source>
        <dbReference type="EMBL" id="SHG71934.1"/>
    </source>
</evidence>
<dbReference type="EMBL" id="FQWY01000010">
    <property type="protein sequence ID" value="SHG71934.1"/>
    <property type="molecule type" value="Genomic_DNA"/>
</dbReference>
<dbReference type="AlphaFoldDB" id="A0A1M5M3P6"/>
<keyword evidence="1" id="KW-0812">Transmembrane</keyword>
<feature type="domain" description="Nucleoside transporter/FeoB GTPase Gate" evidence="2">
    <location>
        <begin position="20"/>
        <end position="107"/>
    </location>
</feature>
<dbReference type="RefSeq" id="WP_084728324.1">
    <property type="nucleotide sequence ID" value="NZ_FQWY01000010.1"/>
</dbReference>
<protein>
    <recommendedName>
        <fullName evidence="2">Nucleoside transporter/FeoB GTPase Gate domain-containing protein</fullName>
    </recommendedName>
</protein>
<evidence type="ECO:0000256" key="1">
    <source>
        <dbReference type="SAM" id="Phobius"/>
    </source>
</evidence>
<dbReference type="STRING" id="1123382.SAMN02745221_00823"/>
<accession>A0A1M5M3P6</accession>
<dbReference type="OrthoDB" id="9779080at2"/>
<name>A0A1M5M3P6_9FIRM</name>
<reference evidence="4" key="1">
    <citation type="submission" date="2016-11" db="EMBL/GenBank/DDBJ databases">
        <authorList>
            <person name="Varghese N."/>
            <person name="Submissions S."/>
        </authorList>
    </citation>
    <scope>NUCLEOTIDE SEQUENCE [LARGE SCALE GENOMIC DNA]</scope>
    <source>
        <strain evidence="4">DSM 11003</strain>
    </source>
</reference>
<feature type="transmembrane region" description="Helical" evidence="1">
    <location>
        <begin position="125"/>
        <end position="144"/>
    </location>
</feature>
<keyword evidence="4" id="KW-1185">Reference proteome</keyword>
<evidence type="ECO:0000313" key="4">
    <source>
        <dbReference type="Proteomes" id="UP000242329"/>
    </source>
</evidence>
<organism evidence="3 4">
    <name type="scientific">Thermosyntropha lipolytica DSM 11003</name>
    <dbReference type="NCBI Taxonomy" id="1123382"/>
    <lineage>
        <taxon>Bacteria</taxon>
        <taxon>Bacillati</taxon>
        <taxon>Bacillota</taxon>
        <taxon>Clostridia</taxon>
        <taxon>Eubacteriales</taxon>
        <taxon>Syntrophomonadaceae</taxon>
        <taxon>Thermosyntropha</taxon>
    </lineage>
</organism>